<evidence type="ECO:0000256" key="1">
    <source>
        <dbReference type="SAM" id="MobiDB-lite"/>
    </source>
</evidence>
<dbReference type="InterPro" id="IPR001810">
    <property type="entry name" value="F-box_dom"/>
</dbReference>
<accession>A0A371DGZ7</accession>
<dbReference type="Pfam" id="PF12937">
    <property type="entry name" value="F-box-like"/>
    <property type="match status" value="1"/>
</dbReference>
<feature type="domain" description="F-box" evidence="2">
    <location>
        <begin position="14"/>
        <end position="62"/>
    </location>
</feature>
<reference evidence="3 4" key="1">
    <citation type="journal article" date="2018" name="Biotechnol. Biofuels">
        <title>Integrative visual omics of the white-rot fungus Polyporus brumalis exposes the biotechnological potential of its oxidative enzymes for delignifying raw plant biomass.</title>
        <authorList>
            <person name="Miyauchi S."/>
            <person name="Rancon A."/>
            <person name="Drula E."/>
            <person name="Hage H."/>
            <person name="Chaduli D."/>
            <person name="Favel A."/>
            <person name="Grisel S."/>
            <person name="Henrissat B."/>
            <person name="Herpoel-Gimbert I."/>
            <person name="Ruiz-Duenas F.J."/>
            <person name="Chevret D."/>
            <person name="Hainaut M."/>
            <person name="Lin J."/>
            <person name="Wang M."/>
            <person name="Pangilinan J."/>
            <person name="Lipzen A."/>
            <person name="Lesage-Meessen L."/>
            <person name="Navarro D."/>
            <person name="Riley R."/>
            <person name="Grigoriev I.V."/>
            <person name="Zhou S."/>
            <person name="Raouche S."/>
            <person name="Rosso M.N."/>
        </authorList>
    </citation>
    <scope>NUCLEOTIDE SEQUENCE [LARGE SCALE GENOMIC DNA]</scope>
    <source>
        <strain evidence="3 4">BRFM 1820</strain>
    </source>
</reference>
<dbReference type="EMBL" id="KZ857393">
    <property type="protein sequence ID" value="RDX51794.1"/>
    <property type="molecule type" value="Genomic_DNA"/>
</dbReference>
<organism evidence="3 4">
    <name type="scientific">Lentinus brumalis</name>
    <dbReference type="NCBI Taxonomy" id="2498619"/>
    <lineage>
        <taxon>Eukaryota</taxon>
        <taxon>Fungi</taxon>
        <taxon>Dikarya</taxon>
        <taxon>Basidiomycota</taxon>
        <taxon>Agaricomycotina</taxon>
        <taxon>Agaricomycetes</taxon>
        <taxon>Polyporales</taxon>
        <taxon>Polyporaceae</taxon>
        <taxon>Lentinus</taxon>
    </lineage>
</organism>
<dbReference type="Gene3D" id="3.80.10.10">
    <property type="entry name" value="Ribonuclease Inhibitor"/>
    <property type="match status" value="1"/>
</dbReference>
<proteinExistence type="predicted"/>
<evidence type="ECO:0000259" key="2">
    <source>
        <dbReference type="Pfam" id="PF12937"/>
    </source>
</evidence>
<gene>
    <name evidence="3" type="ORF">OH76DRAFT_273671</name>
</gene>
<sequence length="252" mass="28839">MGLPTHLRSLRSLRDVPREIFFEVFALLEAKEDKATLSSCVLVSRLWRNMASGYLWSRITIRTSRPLEDFLEFLQRTSVHREYIHCLTLRGPVSALYEELDPTPDHLLVPQSVTVLHDIVLSLPKLLHLSLQYIDLSSAPEHTLTPSSPSIHLDVLELRHVATDCPNPSPVAPLNLMLRTLPLRSLGELKIASTDEDLPSREPESQDSRNTSCQETRYDGCRQWRCRRVLPETQSMPPPGILAFAFYLRHMR</sequence>
<evidence type="ECO:0000313" key="3">
    <source>
        <dbReference type="EMBL" id="RDX51794.1"/>
    </source>
</evidence>
<feature type="compositionally biased region" description="Basic and acidic residues" evidence="1">
    <location>
        <begin position="198"/>
        <end position="207"/>
    </location>
</feature>
<name>A0A371DGZ7_9APHY</name>
<dbReference type="InterPro" id="IPR032675">
    <property type="entry name" value="LRR_dom_sf"/>
</dbReference>
<evidence type="ECO:0000313" key="4">
    <source>
        <dbReference type="Proteomes" id="UP000256964"/>
    </source>
</evidence>
<protein>
    <recommendedName>
        <fullName evidence="2">F-box domain-containing protein</fullName>
    </recommendedName>
</protein>
<dbReference type="Proteomes" id="UP000256964">
    <property type="component" value="Unassembled WGS sequence"/>
</dbReference>
<feature type="region of interest" description="Disordered" evidence="1">
    <location>
        <begin position="192"/>
        <end position="214"/>
    </location>
</feature>
<dbReference type="OrthoDB" id="2755197at2759"/>
<keyword evidence="4" id="KW-1185">Reference proteome</keyword>
<dbReference type="SUPFAM" id="SSF81383">
    <property type="entry name" value="F-box domain"/>
    <property type="match status" value="1"/>
</dbReference>
<dbReference type="InterPro" id="IPR036047">
    <property type="entry name" value="F-box-like_dom_sf"/>
</dbReference>
<dbReference type="AlphaFoldDB" id="A0A371DGZ7"/>